<dbReference type="Gene3D" id="3.40.50.1110">
    <property type="entry name" value="SGNH hydrolase"/>
    <property type="match status" value="1"/>
</dbReference>
<dbReference type="InterPro" id="IPR036514">
    <property type="entry name" value="SGNH_hydro_sf"/>
</dbReference>
<dbReference type="GO" id="GO:0004622">
    <property type="term" value="F:phosphatidylcholine lysophospholipase activity"/>
    <property type="evidence" value="ECO:0007669"/>
    <property type="project" value="TreeGrafter"/>
</dbReference>
<evidence type="ECO:0000313" key="4">
    <source>
        <dbReference type="EnsemblFungi" id="MAPG_05117T0"/>
    </source>
</evidence>
<dbReference type="Proteomes" id="UP000011715">
    <property type="component" value="Unassembled WGS sequence"/>
</dbReference>
<dbReference type="EnsemblFungi" id="MAPG_05117T0">
    <property type="protein sequence ID" value="MAPG_05117T0"/>
    <property type="gene ID" value="MAPG_05117"/>
</dbReference>
<keyword evidence="1" id="KW-0732">Signal</keyword>
<organism evidence="4 5">
    <name type="scientific">Magnaporthiopsis poae (strain ATCC 64411 / 73-15)</name>
    <name type="common">Kentucky bluegrass fungus</name>
    <name type="synonym">Magnaporthe poae</name>
    <dbReference type="NCBI Taxonomy" id="644358"/>
    <lineage>
        <taxon>Eukaryota</taxon>
        <taxon>Fungi</taxon>
        <taxon>Dikarya</taxon>
        <taxon>Ascomycota</taxon>
        <taxon>Pezizomycotina</taxon>
        <taxon>Sordariomycetes</taxon>
        <taxon>Sordariomycetidae</taxon>
        <taxon>Magnaporthales</taxon>
        <taxon>Magnaporthaceae</taxon>
        <taxon>Magnaporthiopsis</taxon>
    </lineage>
</organism>
<evidence type="ECO:0000313" key="5">
    <source>
        <dbReference type="Proteomes" id="UP000011715"/>
    </source>
</evidence>
<accession>A0A0C4DYJ5</accession>
<dbReference type="InterPro" id="IPR013830">
    <property type="entry name" value="SGNH_hydro"/>
</dbReference>
<dbReference type="InterPro" id="IPR051532">
    <property type="entry name" value="Ester_Hydrolysis_Enzymes"/>
</dbReference>
<dbReference type="PANTHER" id="PTHR30383">
    <property type="entry name" value="THIOESTERASE 1/PROTEASE 1/LYSOPHOSPHOLIPASE L1"/>
    <property type="match status" value="1"/>
</dbReference>
<dbReference type="eggNOG" id="ENOG502SKC8">
    <property type="taxonomic scope" value="Eukaryota"/>
</dbReference>
<dbReference type="OrthoDB" id="3915838at2759"/>
<dbReference type="AlphaFoldDB" id="A0A0C4DYJ5"/>
<reference evidence="5" key="2">
    <citation type="submission" date="2010-05" db="EMBL/GenBank/DDBJ databases">
        <title>The genome sequence of Magnaporthe poae strain ATCC 64411.</title>
        <authorList>
            <person name="Ma L.-J."/>
            <person name="Dead R."/>
            <person name="Young S."/>
            <person name="Zeng Q."/>
            <person name="Koehrsen M."/>
            <person name="Alvarado L."/>
            <person name="Berlin A."/>
            <person name="Chapman S.B."/>
            <person name="Chen Z."/>
            <person name="Freedman E."/>
            <person name="Gellesch M."/>
            <person name="Goldberg J."/>
            <person name="Griggs A."/>
            <person name="Gujja S."/>
            <person name="Heilman E.R."/>
            <person name="Heiman D."/>
            <person name="Hepburn T."/>
            <person name="Howarth C."/>
            <person name="Jen D."/>
            <person name="Larson L."/>
            <person name="Mehta T."/>
            <person name="Neiman D."/>
            <person name="Pearson M."/>
            <person name="Roberts A."/>
            <person name="Saif S."/>
            <person name="Shea T."/>
            <person name="Shenoy N."/>
            <person name="Sisk P."/>
            <person name="Stolte C."/>
            <person name="Sykes S."/>
            <person name="Walk T."/>
            <person name="White J."/>
            <person name="Yandava C."/>
            <person name="Haas B."/>
            <person name="Nusbaum C."/>
            <person name="Birren B."/>
        </authorList>
    </citation>
    <scope>NUCLEOTIDE SEQUENCE [LARGE SCALE GENOMIC DNA]</scope>
    <source>
        <strain evidence="5">ATCC 64411 / 73-15</strain>
    </source>
</reference>
<dbReference type="OMA" id="THPNDVG"/>
<evidence type="ECO:0000259" key="2">
    <source>
        <dbReference type="Pfam" id="PF13472"/>
    </source>
</evidence>
<dbReference type="STRING" id="644358.A0A0C4DYJ5"/>
<keyword evidence="5" id="KW-1185">Reference proteome</keyword>
<feature type="signal peptide" evidence="1">
    <location>
        <begin position="1"/>
        <end position="23"/>
    </location>
</feature>
<dbReference type="SUPFAM" id="SSF52266">
    <property type="entry name" value="SGNH hydrolase"/>
    <property type="match status" value="1"/>
</dbReference>
<evidence type="ECO:0000256" key="1">
    <source>
        <dbReference type="SAM" id="SignalP"/>
    </source>
</evidence>
<feature type="chain" id="PRO_5009385610" description="SGNH hydrolase-type esterase domain-containing protein" evidence="1">
    <location>
        <begin position="24"/>
        <end position="248"/>
    </location>
</feature>
<protein>
    <recommendedName>
        <fullName evidence="2">SGNH hydrolase-type esterase domain-containing protein</fullName>
    </recommendedName>
</protein>
<dbReference type="PANTHER" id="PTHR30383:SF31">
    <property type="entry name" value="SGNH HYDROLASE-TYPE ESTERASE DOMAIN-CONTAINING PROTEIN-RELATED"/>
    <property type="match status" value="1"/>
</dbReference>
<evidence type="ECO:0000313" key="3">
    <source>
        <dbReference type="EMBL" id="KLU86098.1"/>
    </source>
</evidence>
<dbReference type="VEuPathDB" id="FungiDB:MAPG_05117"/>
<name>A0A0C4DYJ5_MAGP6</name>
<reference evidence="4" key="5">
    <citation type="submission" date="2015-06" db="UniProtKB">
        <authorList>
            <consortium name="EnsemblFungi"/>
        </authorList>
    </citation>
    <scope>IDENTIFICATION</scope>
    <source>
        <strain evidence="4">ATCC 64411</strain>
    </source>
</reference>
<proteinExistence type="predicted"/>
<sequence>MLGEWQKLLPVVLAVLAAGRAGAQKAEFPLRAMPIGASITAGFSAGKLTDGYREPLLEKLVADGWQLHYVGTQRSGNSTENHHEGYPGIRTAALASQTRANGVVDQFKPNLLLLNVGTNDCTARVTRAEARRIHSDMIDAIFAPAYATDPNTAPLLITSTLLPRRGNDAAVQQCTLYFNEEIRDLARTHPRSASIALADMNNGTFITVDDLAPGDALHPSAEGFAKMATVWYEALNANLDKLHAPVQL</sequence>
<dbReference type="Pfam" id="PF13472">
    <property type="entry name" value="Lipase_GDSL_2"/>
    <property type="match status" value="1"/>
</dbReference>
<reference evidence="3" key="3">
    <citation type="submission" date="2011-03" db="EMBL/GenBank/DDBJ databases">
        <title>Annotation of Magnaporthe poae ATCC 64411.</title>
        <authorList>
            <person name="Ma L.-J."/>
            <person name="Dead R."/>
            <person name="Young S.K."/>
            <person name="Zeng Q."/>
            <person name="Gargeya S."/>
            <person name="Fitzgerald M."/>
            <person name="Haas B."/>
            <person name="Abouelleil A."/>
            <person name="Alvarado L."/>
            <person name="Arachchi H.M."/>
            <person name="Berlin A."/>
            <person name="Brown A."/>
            <person name="Chapman S.B."/>
            <person name="Chen Z."/>
            <person name="Dunbar C."/>
            <person name="Freedman E."/>
            <person name="Gearin G."/>
            <person name="Gellesch M."/>
            <person name="Goldberg J."/>
            <person name="Griggs A."/>
            <person name="Gujja S."/>
            <person name="Heiman D."/>
            <person name="Howarth C."/>
            <person name="Larson L."/>
            <person name="Lui A."/>
            <person name="MacDonald P.J.P."/>
            <person name="Mehta T."/>
            <person name="Montmayeur A."/>
            <person name="Murphy C."/>
            <person name="Neiman D."/>
            <person name="Pearson M."/>
            <person name="Priest M."/>
            <person name="Roberts A."/>
            <person name="Saif S."/>
            <person name="Shea T."/>
            <person name="Shenoy N."/>
            <person name="Sisk P."/>
            <person name="Stolte C."/>
            <person name="Sykes S."/>
            <person name="Yandava C."/>
            <person name="Wortman J."/>
            <person name="Nusbaum C."/>
            <person name="Birren B."/>
        </authorList>
    </citation>
    <scope>NUCLEOTIDE SEQUENCE</scope>
    <source>
        <strain evidence="3">ATCC 64411</strain>
    </source>
</reference>
<dbReference type="EMBL" id="ADBL01001209">
    <property type="status" value="NOT_ANNOTATED_CDS"/>
    <property type="molecule type" value="Genomic_DNA"/>
</dbReference>
<gene>
    <name evidence="3" type="ORF">MAPG_05117</name>
</gene>
<reference evidence="4" key="4">
    <citation type="journal article" date="2015" name="G3 (Bethesda)">
        <title>Genome sequences of three phytopathogenic species of the Magnaporthaceae family of fungi.</title>
        <authorList>
            <person name="Okagaki L.H."/>
            <person name="Nunes C.C."/>
            <person name="Sailsbery J."/>
            <person name="Clay B."/>
            <person name="Brown D."/>
            <person name="John T."/>
            <person name="Oh Y."/>
            <person name="Young N."/>
            <person name="Fitzgerald M."/>
            <person name="Haas B.J."/>
            <person name="Zeng Q."/>
            <person name="Young S."/>
            <person name="Adiconis X."/>
            <person name="Fan L."/>
            <person name="Levin J.Z."/>
            <person name="Mitchell T.K."/>
            <person name="Okubara P.A."/>
            <person name="Farman M.L."/>
            <person name="Kohn L.M."/>
            <person name="Birren B."/>
            <person name="Ma L.-J."/>
            <person name="Dean R.A."/>
        </authorList>
    </citation>
    <scope>NUCLEOTIDE SEQUENCE</scope>
    <source>
        <strain evidence="4">ATCC 64411 / 73-15</strain>
    </source>
</reference>
<feature type="domain" description="SGNH hydrolase-type esterase" evidence="2">
    <location>
        <begin position="35"/>
        <end position="225"/>
    </location>
</feature>
<dbReference type="EMBL" id="GL876969">
    <property type="protein sequence ID" value="KLU86098.1"/>
    <property type="molecule type" value="Genomic_DNA"/>
</dbReference>
<reference evidence="3" key="1">
    <citation type="submission" date="2010-05" db="EMBL/GenBank/DDBJ databases">
        <title>The Genome Sequence of Magnaporthe poae strain ATCC 64411.</title>
        <authorList>
            <consortium name="The Broad Institute Genome Sequencing Platform"/>
            <consortium name="Broad Institute Genome Sequencing Center for Infectious Disease"/>
            <person name="Ma L.-J."/>
            <person name="Dead R."/>
            <person name="Young S."/>
            <person name="Zeng Q."/>
            <person name="Koehrsen M."/>
            <person name="Alvarado L."/>
            <person name="Berlin A."/>
            <person name="Chapman S.B."/>
            <person name="Chen Z."/>
            <person name="Freedman E."/>
            <person name="Gellesch M."/>
            <person name="Goldberg J."/>
            <person name="Griggs A."/>
            <person name="Gujja S."/>
            <person name="Heilman E.R."/>
            <person name="Heiman D."/>
            <person name="Hepburn T."/>
            <person name="Howarth C."/>
            <person name="Jen D."/>
            <person name="Larson L."/>
            <person name="Mehta T."/>
            <person name="Neiman D."/>
            <person name="Pearson M."/>
            <person name="Roberts A."/>
            <person name="Saif S."/>
            <person name="Shea T."/>
            <person name="Shenoy N."/>
            <person name="Sisk P."/>
            <person name="Stolte C."/>
            <person name="Sykes S."/>
            <person name="Walk T."/>
            <person name="White J."/>
            <person name="Yandava C."/>
            <person name="Haas B."/>
            <person name="Nusbaum C."/>
            <person name="Birren B."/>
        </authorList>
    </citation>
    <scope>NUCLEOTIDE SEQUENCE</scope>
    <source>
        <strain evidence="3">ATCC 64411</strain>
    </source>
</reference>